<sequence length="376" mass="42692">MYERIKHMLMKEFIQIFRDPKMKGIIFLTPIIQVLIFGYAVTTDVKHVATAVYDLDNSVASRELVSRFVKSGYFDVVEYINNEGRDRDLIDHGKVRVVFRMNKGFEDDLRAGRTAQLQVIVDGTDSNTAGVVLDYSAKIVGQFSQKIFITRYTQIKGPAERTARIEMQTRAWFNENLESRNFYVPGVIAIIVMLITLMLTSMAIVREKEVGTMEQILVTPITQTEFILGKTVPFAIIGIADAIMITLIGVFWFEVPIRGNLFILFIATALYLMTTLGIGLLISTVSKTQQEAMMSAFLFYFPAVLLSGFMFPIANMPVIVRWLTYLNPLRYFLVIVRGIFLKGVGPIILWPHMIALAIMGIVILWIASKRFRKTIA</sequence>
<accession>A0A533QIQ2</accession>
<evidence type="ECO:0000256" key="1">
    <source>
        <dbReference type="ARBA" id="ARBA00004651"/>
    </source>
</evidence>
<dbReference type="Gene3D" id="3.40.1710.10">
    <property type="entry name" value="abc type-2 transporter like domain"/>
    <property type="match status" value="1"/>
</dbReference>
<feature type="transmembrane region" description="Helical" evidence="8">
    <location>
        <begin position="21"/>
        <end position="41"/>
    </location>
</feature>
<evidence type="ECO:0000256" key="4">
    <source>
        <dbReference type="ARBA" id="ARBA00022475"/>
    </source>
</evidence>
<dbReference type="InterPro" id="IPR000412">
    <property type="entry name" value="ABC_2_transport"/>
</dbReference>
<evidence type="ECO:0000256" key="5">
    <source>
        <dbReference type="ARBA" id="ARBA00022692"/>
    </source>
</evidence>
<dbReference type="GO" id="GO:0140359">
    <property type="term" value="F:ABC-type transporter activity"/>
    <property type="evidence" value="ECO:0007669"/>
    <property type="project" value="InterPro"/>
</dbReference>
<dbReference type="PANTHER" id="PTHR30294:SF29">
    <property type="entry name" value="MULTIDRUG ABC TRANSPORTER PERMEASE YBHS-RELATED"/>
    <property type="match status" value="1"/>
</dbReference>
<feature type="domain" description="ABC transmembrane type-2" evidence="9">
    <location>
        <begin position="149"/>
        <end position="374"/>
    </location>
</feature>
<keyword evidence="4 8" id="KW-1003">Cell membrane</keyword>
<dbReference type="GO" id="GO:0043190">
    <property type="term" value="C:ATP-binding cassette (ABC) transporter complex"/>
    <property type="evidence" value="ECO:0007669"/>
    <property type="project" value="InterPro"/>
</dbReference>
<gene>
    <name evidence="10" type="ORF">JETT_1137</name>
</gene>
<comment type="subcellular location">
    <subcellularLocation>
        <location evidence="1 8">Cell membrane</location>
        <topology evidence="1 8">Multi-pass membrane protein</topology>
    </subcellularLocation>
</comment>
<evidence type="ECO:0000256" key="2">
    <source>
        <dbReference type="ARBA" id="ARBA00007783"/>
    </source>
</evidence>
<proteinExistence type="inferred from homology"/>
<dbReference type="EMBL" id="SULG01000017">
    <property type="protein sequence ID" value="TLD42581.1"/>
    <property type="molecule type" value="Genomic_DNA"/>
</dbReference>
<dbReference type="InterPro" id="IPR051449">
    <property type="entry name" value="ABC-2_transporter_component"/>
</dbReference>
<comment type="caution">
    <text evidence="10">The sequence shown here is derived from an EMBL/GenBank/DDBJ whole genome shotgun (WGS) entry which is preliminary data.</text>
</comment>
<dbReference type="InterPro" id="IPR047817">
    <property type="entry name" value="ABC2_TM_bact-type"/>
</dbReference>
<evidence type="ECO:0000313" key="10">
    <source>
        <dbReference type="EMBL" id="TLD42581.1"/>
    </source>
</evidence>
<name>A0A533QIQ2_9BACT</name>
<dbReference type="AlphaFoldDB" id="A0A533QIQ2"/>
<dbReference type="Pfam" id="PF12698">
    <property type="entry name" value="ABC2_membrane_3"/>
    <property type="match status" value="1"/>
</dbReference>
<protein>
    <recommendedName>
        <fullName evidence="8">Transport permease protein</fullName>
    </recommendedName>
</protein>
<feature type="transmembrane region" description="Helical" evidence="8">
    <location>
        <begin position="182"/>
        <end position="205"/>
    </location>
</feature>
<keyword evidence="6 8" id="KW-1133">Transmembrane helix</keyword>
<feature type="transmembrane region" description="Helical" evidence="8">
    <location>
        <begin position="259"/>
        <end position="285"/>
    </location>
</feature>
<dbReference type="PANTHER" id="PTHR30294">
    <property type="entry name" value="MEMBRANE COMPONENT OF ABC TRANSPORTER YHHJ-RELATED"/>
    <property type="match status" value="1"/>
</dbReference>
<feature type="transmembrane region" description="Helical" evidence="8">
    <location>
        <begin position="343"/>
        <end position="367"/>
    </location>
</feature>
<evidence type="ECO:0000259" key="9">
    <source>
        <dbReference type="PROSITE" id="PS51012"/>
    </source>
</evidence>
<organism evidence="10 11">
    <name type="scientific">Candidatus Jettenia ecosi</name>
    <dbReference type="NCBI Taxonomy" id="2494326"/>
    <lineage>
        <taxon>Bacteria</taxon>
        <taxon>Pseudomonadati</taxon>
        <taxon>Planctomycetota</taxon>
        <taxon>Candidatus Brocadiia</taxon>
        <taxon>Candidatus Brocadiales</taxon>
        <taxon>Candidatus Brocadiaceae</taxon>
        <taxon>Candidatus Jettenia</taxon>
    </lineage>
</organism>
<keyword evidence="5 8" id="KW-0812">Transmembrane</keyword>
<evidence type="ECO:0000313" key="11">
    <source>
        <dbReference type="Proteomes" id="UP000319783"/>
    </source>
</evidence>
<feature type="transmembrane region" description="Helical" evidence="8">
    <location>
        <begin position="226"/>
        <end position="253"/>
    </location>
</feature>
<evidence type="ECO:0000256" key="3">
    <source>
        <dbReference type="ARBA" id="ARBA00022448"/>
    </source>
</evidence>
<reference evidence="10 11" key="1">
    <citation type="submission" date="2019-04" db="EMBL/GenBank/DDBJ databases">
        <title>Genome of a novel bacterium Candidatus Jettenia ecosi reconstructed from metagenome of an anammox bioreactor.</title>
        <authorList>
            <person name="Mardanov A.V."/>
            <person name="Beletsky A.V."/>
            <person name="Ravin N.V."/>
            <person name="Botchkova E.A."/>
            <person name="Litti Y.V."/>
            <person name="Nozhevnikova A.N."/>
        </authorList>
    </citation>
    <scope>NUCLEOTIDE SEQUENCE [LARGE SCALE GENOMIC DNA]</scope>
    <source>
        <strain evidence="10">J2</strain>
    </source>
</reference>
<evidence type="ECO:0000256" key="6">
    <source>
        <dbReference type="ARBA" id="ARBA00022989"/>
    </source>
</evidence>
<dbReference type="InterPro" id="IPR013525">
    <property type="entry name" value="ABC2_TM"/>
</dbReference>
<dbReference type="Proteomes" id="UP000319783">
    <property type="component" value="Unassembled WGS sequence"/>
</dbReference>
<evidence type="ECO:0000256" key="8">
    <source>
        <dbReference type="RuleBase" id="RU361157"/>
    </source>
</evidence>
<comment type="similarity">
    <text evidence="2 8">Belongs to the ABC-2 integral membrane protein family.</text>
</comment>
<dbReference type="PROSITE" id="PS51012">
    <property type="entry name" value="ABC_TM2"/>
    <property type="match status" value="1"/>
</dbReference>
<keyword evidence="7 8" id="KW-0472">Membrane</keyword>
<keyword evidence="3 8" id="KW-0813">Transport</keyword>
<dbReference type="PRINTS" id="PR00164">
    <property type="entry name" value="ABC2TRNSPORT"/>
</dbReference>
<feature type="transmembrane region" description="Helical" evidence="8">
    <location>
        <begin position="297"/>
        <end position="323"/>
    </location>
</feature>
<evidence type="ECO:0000256" key="7">
    <source>
        <dbReference type="ARBA" id="ARBA00023136"/>
    </source>
</evidence>